<feature type="coiled-coil region" evidence="2">
    <location>
        <begin position="237"/>
        <end position="266"/>
    </location>
</feature>
<evidence type="ECO:0000313" key="5">
    <source>
        <dbReference type="EMBL" id="CAI3994711.1"/>
    </source>
</evidence>
<dbReference type="SUPFAM" id="SSF52540">
    <property type="entry name" value="P-loop containing nucleoside triphosphate hydrolases"/>
    <property type="match status" value="1"/>
</dbReference>
<feature type="zinc finger region" description="C3H1-type" evidence="1">
    <location>
        <begin position="687"/>
        <end position="709"/>
    </location>
</feature>
<keyword evidence="1" id="KW-0862">Zinc</keyword>
<feature type="region of interest" description="Disordered" evidence="3">
    <location>
        <begin position="711"/>
        <end position="752"/>
    </location>
</feature>
<evidence type="ECO:0000256" key="1">
    <source>
        <dbReference type="PROSITE-ProRule" id="PRU00723"/>
    </source>
</evidence>
<dbReference type="InterPro" id="IPR027417">
    <property type="entry name" value="P-loop_NTPase"/>
</dbReference>
<dbReference type="PROSITE" id="PS50103">
    <property type="entry name" value="ZF_C3H1"/>
    <property type="match status" value="1"/>
</dbReference>
<reference evidence="5" key="1">
    <citation type="submission" date="2022-10" db="EMBL/GenBank/DDBJ databases">
        <authorList>
            <person name="Chen Y."/>
            <person name="Dougan E. K."/>
            <person name="Chan C."/>
            <person name="Rhodes N."/>
            <person name="Thang M."/>
        </authorList>
    </citation>
    <scope>NUCLEOTIDE SEQUENCE</scope>
</reference>
<dbReference type="EMBL" id="CAMXCT030001988">
    <property type="protein sequence ID" value="CAL4782023.1"/>
    <property type="molecule type" value="Genomic_DNA"/>
</dbReference>
<organism evidence="5">
    <name type="scientific">Cladocopium goreaui</name>
    <dbReference type="NCBI Taxonomy" id="2562237"/>
    <lineage>
        <taxon>Eukaryota</taxon>
        <taxon>Sar</taxon>
        <taxon>Alveolata</taxon>
        <taxon>Dinophyceae</taxon>
        <taxon>Suessiales</taxon>
        <taxon>Symbiodiniaceae</taxon>
        <taxon>Cladocopium</taxon>
    </lineage>
</organism>
<sequence length="752" mass="84646">MENPPFWISQQATGLTFHTEDATRPTTKVVKLLQGMQEQLESEAKADEETYDKFKCWCHDNTVAKEKAVKEAKLATTELQDRVEILLSKSQRLKAEVEKTEDEVAKNQAALDTATALREQQNKEYVDDLERLDANLQGVNTAQTALSPAEGTAFLQSREGAAKPLQTILAKHSQKMSAEDKDTFEAFLQRGDGVDGVMGVLTGLKDDFSAEITKVKEDEATSVKQFEALAAAKTEEIKAGTKQIETKKEEKANADEERAIKKQEIKDTQGALGTDLSSGDPKTDNTLGMNHLGFIWGVTDRFIGLDQQTSTARDIAQARAETSGILRLKSCEAMVHLEEGRPHSGRGELKLEKTQSDRLEVPERLYCEPYGVPHKRLDGVIFPAWMNTDSLFDLAERWQVNDKDVLLALSPGLCPNIQVLEPIFALAGDPIQLTPGGPVDGACVFKRRMMEMANEEEMQIRPATNRCLFSLLPPWLVPQSFGKVAVFLADPRYLIMRQKKLWDMFKRCIAEKGKGCGCSPASLDESDFLRAYLEQDCNLSGEEMQRLARWALEESRQPDKVKIFFVEDFVAEPDMALRGLARFLGVPDDAEILQQAIDKVEAMRPHGLFYPRQDMLELQHFLTVAHDFELRLRELPEELQCIWEERVSLWPRLPNLRLAALGQSLQSHRMWVAPQWWAAHSAGLCKPCSFAPRGICRSGDNCDFCHAPSHRAPLRRPSKKERMRRLRKSLRSREVGEATIRTRTPSPDGLSS</sequence>
<comment type="caution">
    <text evidence="5">The sequence shown here is derived from an EMBL/GenBank/DDBJ whole genome shotgun (WGS) entry which is preliminary data.</text>
</comment>
<dbReference type="Gene3D" id="3.40.50.300">
    <property type="entry name" value="P-loop containing nucleotide triphosphate hydrolases"/>
    <property type="match status" value="1"/>
</dbReference>
<proteinExistence type="predicted"/>
<keyword evidence="2" id="KW-0175">Coiled coil</keyword>
<feature type="coiled-coil region" evidence="2">
    <location>
        <begin position="83"/>
        <end position="110"/>
    </location>
</feature>
<dbReference type="EMBL" id="CAMXCT010001988">
    <property type="protein sequence ID" value="CAI3994711.1"/>
    <property type="molecule type" value="Genomic_DNA"/>
</dbReference>
<feature type="compositionally biased region" description="Polar residues" evidence="3">
    <location>
        <begin position="741"/>
        <end position="752"/>
    </location>
</feature>
<dbReference type="OrthoDB" id="410895at2759"/>
<name>A0A9P1CNP6_9DINO</name>
<dbReference type="InterPro" id="IPR000571">
    <property type="entry name" value="Znf_CCCH"/>
</dbReference>
<evidence type="ECO:0000256" key="2">
    <source>
        <dbReference type="SAM" id="Coils"/>
    </source>
</evidence>
<evidence type="ECO:0000313" key="6">
    <source>
        <dbReference type="EMBL" id="CAL4782023.1"/>
    </source>
</evidence>
<keyword evidence="1" id="KW-0863">Zinc-finger</keyword>
<evidence type="ECO:0000256" key="3">
    <source>
        <dbReference type="SAM" id="MobiDB-lite"/>
    </source>
</evidence>
<accession>A0A9P1CNP6</accession>
<dbReference type="EMBL" id="CAMXCT020001988">
    <property type="protein sequence ID" value="CAL1148086.1"/>
    <property type="molecule type" value="Genomic_DNA"/>
</dbReference>
<gene>
    <name evidence="5" type="ORF">C1SCF055_LOCUS21340</name>
</gene>
<feature type="compositionally biased region" description="Basic residues" evidence="3">
    <location>
        <begin position="711"/>
        <end position="730"/>
    </location>
</feature>
<protein>
    <submittedName>
        <fullName evidence="6">C3H1-type domain-containing protein</fullName>
    </submittedName>
</protein>
<evidence type="ECO:0000259" key="4">
    <source>
        <dbReference type="PROSITE" id="PS50103"/>
    </source>
</evidence>
<reference evidence="6 7" key="2">
    <citation type="submission" date="2024-05" db="EMBL/GenBank/DDBJ databases">
        <authorList>
            <person name="Chen Y."/>
            <person name="Shah S."/>
            <person name="Dougan E. K."/>
            <person name="Thang M."/>
            <person name="Chan C."/>
        </authorList>
    </citation>
    <scope>NUCLEOTIDE SEQUENCE [LARGE SCALE GENOMIC DNA]</scope>
</reference>
<dbReference type="Proteomes" id="UP001152797">
    <property type="component" value="Unassembled WGS sequence"/>
</dbReference>
<feature type="domain" description="C3H1-type" evidence="4">
    <location>
        <begin position="687"/>
        <end position="709"/>
    </location>
</feature>
<dbReference type="GO" id="GO:0008270">
    <property type="term" value="F:zinc ion binding"/>
    <property type="evidence" value="ECO:0007669"/>
    <property type="project" value="UniProtKB-KW"/>
</dbReference>
<keyword evidence="1" id="KW-0479">Metal-binding</keyword>
<evidence type="ECO:0000313" key="7">
    <source>
        <dbReference type="Proteomes" id="UP001152797"/>
    </source>
</evidence>
<dbReference type="AlphaFoldDB" id="A0A9P1CNP6"/>
<keyword evidence="7" id="KW-1185">Reference proteome</keyword>